<dbReference type="SUPFAM" id="SSF54292">
    <property type="entry name" value="2Fe-2S ferredoxin-like"/>
    <property type="match status" value="1"/>
</dbReference>
<comment type="catalytic activity">
    <reaction evidence="11">
        <text>a menaquinone + succinate = a menaquinol + fumarate</text>
        <dbReference type="Rhea" id="RHEA:27834"/>
        <dbReference type="Rhea" id="RHEA-COMP:9537"/>
        <dbReference type="Rhea" id="RHEA-COMP:9539"/>
        <dbReference type="ChEBI" id="CHEBI:16374"/>
        <dbReference type="ChEBI" id="CHEBI:18151"/>
        <dbReference type="ChEBI" id="CHEBI:29806"/>
        <dbReference type="ChEBI" id="CHEBI:30031"/>
        <dbReference type="EC" id="1.3.5.1"/>
    </reaction>
</comment>
<feature type="domain" description="4Fe-4S ferredoxin-type" evidence="13">
    <location>
        <begin position="173"/>
        <end position="203"/>
    </location>
</feature>
<dbReference type="HOGENOM" id="CLU_044838_3_1_7"/>
<evidence type="ECO:0000256" key="5">
    <source>
        <dbReference type="ARBA" id="ARBA00022714"/>
    </source>
</evidence>
<dbReference type="GO" id="GO:0008177">
    <property type="term" value="F:succinate dehydrogenase (quinone) activity"/>
    <property type="evidence" value="ECO:0007669"/>
    <property type="project" value="UniProtKB-EC"/>
</dbReference>
<comment type="cofactor">
    <cofactor evidence="11">
        <name>[2Fe-2S] cluster</name>
        <dbReference type="ChEBI" id="CHEBI:190135"/>
    </cofactor>
    <text evidence="11">Binds 1 [2Fe-2S] cluster.</text>
</comment>
<feature type="domain" description="2Fe-2S ferredoxin-type" evidence="12">
    <location>
        <begin position="1"/>
        <end position="82"/>
    </location>
</feature>
<evidence type="ECO:0000256" key="1">
    <source>
        <dbReference type="ARBA" id="ARBA00004894"/>
    </source>
</evidence>
<dbReference type="Proteomes" id="UP000008721">
    <property type="component" value="Chromosome"/>
</dbReference>
<keyword evidence="3 11" id="KW-0004">4Fe-4S</keyword>
<dbReference type="InterPro" id="IPR050573">
    <property type="entry name" value="SDH/FRD_Iron-Sulfur"/>
</dbReference>
<evidence type="ECO:0000259" key="12">
    <source>
        <dbReference type="PROSITE" id="PS51085"/>
    </source>
</evidence>
<evidence type="ECO:0000256" key="6">
    <source>
        <dbReference type="ARBA" id="ARBA00022723"/>
    </source>
</evidence>
<dbReference type="STRING" id="709032.Sulku_0070"/>
<dbReference type="InterPro" id="IPR017900">
    <property type="entry name" value="4Fe4S_Fe_S_CS"/>
</dbReference>
<gene>
    <name evidence="14" type="ordered locus">Sulku_0070</name>
</gene>
<evidence type="ECO:0000313" key="15">
    <source>
        <dbReference type="Proteomes" id="UP000008721"/>
    </source>
</evidence>
<evidence type="ECO:0000256" key="4">
    <source>
        <dbReference type="ARBA" id="ARBA00022532"/>
    </source>
</evidence>
<keyword evidence="6 11" id="KW-0479">Metal-binding</keyword>
<dbReference type="Pfam" id="PF13085">
    <property type="entry name" value="Fer2_3"/>
    <property type="match status" value="1"/>
</dbReference>
<dbReference type="RefSeq" id="WP_013458935.1">
    <property type="nucleotide sequence ID" value="NC_014762.1"/>
</dbReference>
<feature type="domain" description="4Fe-4S ferredoxin-type" evidence="13">
    <location>
        <begin position="118"/>
        <end position="148"/>
    </location>
</feature>
<dbReference type="eggNOG" id="COG0479">
    <property type="taxonomic scope" value="Bacteria"/>
</dbReference>
<keyword evidence="9 11" id="KW-0411">Iron-sulfur</keyword>
<name>E4TWQ7_SULKY</name>
<dbReference type="GO" id="GO:0051539">
    <property type="term" value="F:4 iron, 4 sulfur cluster binding"/>
    <property type="evidence" value="ECO:0007669"/>
    <property type="project" value="UniProtKB-KW"/>
</dbReference>
<dbReference type="GO" id="GO:0051538">
    <property type="term" value="F:3 iron, 4 sulfur cluster binding"/>
    <property type="evidence" value="ECO:0007669"/>
    <property type="project" value="UniProtKB-KW"/>
</dbReference>
<evidence type="ECO:0000313" key="14">
    <source>
        <dbReference type="EMBL" id="ADR32738.1"/>
    </source>
</evidence>
<dbReference type="Gene3D" id="1.10.1060.10">
    <property type="entry name" value="Alpha-helical ferredoxin"/>
    <property type="match status" value="1"/>
</dbReference>
<dbReference type="GO" id="GO:0022904">
    <property type="term" value="P:respiratory electron transport chain"/>
    <property type="evidence" value="ECO:0007669"/>
    <property type="project" value="TreeGrafter"/>
</dbReference>
<dbReference type="PANTHER" id="PTHR11921">
    <property type="entry name" value="SUCCINATE DEHYDROGENASE IRON-SULFUR PROTEIN"/>
    <property type="match status" value="1"/>
</dbReference>
<dbReference type="GO" id="GO:0046872">
    <property type="term" value="F:metal ion binding"/>
    <property type="evidence" value="ECO:0007669"/>
    <property type="project" value="UniProtKB-KW"/>
</dbReference>
<dbReference type="InterPro" id="IPR006058">
    <property type="entry name" value="2Fe2S_fd_BS"/>
</dbReference>
<accession>E4TWQ7</accession>
<dbReference type="InterPro" id="IPR009051">
    <property type="entry name" value="Helical_ferredxn"/>
</dbReference>
<dbReference type="InterPro" id="IPR004489">
    <property type="entry name" value="Succ_DH/fum_Rdtase_Fe-S"/>
</dbReference>
<evidence type="ECO:0000256" key="8">
    <source>
        <dbReference type="ARBA" id="ARBA00023004"/>
    </source>
</evidence>
<sequence>MNISIKRSNNDEVQIYNVELENTTLLAVLNYIKTKIDPTLTYSHGCRSGVCGSCAVRVNGREQLMCEYKPKDGDVIEPIRNTRVIRDLVVDTAFVERFNQAGEAWIGSAREENISVEEMERIETQSDCILCTSCFSACPVYAVNPDFIGPFALTRVWRYVNDPREGDSSAKIAAVQTNGIWDCTLCGECVPVCPQGIAPKQDISMLRTKSAMAGYSDPNMSFGGGLDFGSPMF</sequence>
<keyword evidence="4" id="KW-0816">Tricarboxylic acid cycle</keyword>
<dbReference type="InterPro" id="IPR036010">
    <property type="entry name" value="2Fe-2S_ferredoxin-like_sf"/>
</dbReference>
<dbReference type="PROSITE" id="PS51379">
    <property type="entry name" value="4FE4S_FER_2"/>
    <property type="match status" value="2"/>
</dbReference>
<dbReference type="PROSITE" id="PS00197">
    <property type="entry name" value="2FE2S_FER_1"/>
    <property type="match status" value="1"/>
</dbReference>
<keyword evidence="5 11" id="KW-0001">2Fe-2S</keyword>
<evidence type="ECO:0000256" key="9">
    <source>
        <dbReference type="ARBA" id="ARBA00023014"/>
    </source>
</evidence>
<dbReference type="OrthoDB" id="9804391at2"/>
<dbReference type="InterPro" id="IPR017896">
    <property type="entry name" value="4Fe4S_Fe-S-bd"/>
</dbReference>
<dbReference type="SUPFAM" id="SSF46548">
    <property type="entry name" value="alpha-helical ferredoxin"/>
    <property type="match status" value="1"/>
</dbReference>
<dbReference type="GO" id="GO:0009055">
    <property type="term" value="F:electron transfer activity"/>
    <property type="evidence" value="ECO:0007669"/>
    <property type="project" value="InterPro"/>
</dbReference>
<evidence type="ECO:0000256" key="2">
    <source>
        <dbReference type="ARBA" id="ARBA00009433"/>
    </source>
</evidence>
<dbReference type="NCBIfam" id="TIGR00384">
    <property type="entry name" value="dhsB"/>
    <property type="match status" value="1"/>
</dbReference>
<dbReference type="EMBL" id="CP002355">
    <property type="protein sequence ID" value="ADR32738.1"/>
    <property type="molecule type" value="Genomic_DNA"/>
</dbReference>
<dbReference type="InterPro" id="IPR012675">
    <property type="entry name" value="Beta-grasp_dom_sf"/>
</dbReference>
<evidence type="ECO:0000256" key="10">
    <source>
        <dbReference type="ARBA" id="ARBA00023291"/>
    </source>
</evidence>
<dbReference type="Gene3D" id="3.10.20.30">
    <property type="match status" value="1"/>
</dbReference>
<organism evidence="14 15">
    <name type="scientific">Sulfuricurvum kujiense (strain ATCC BAA-921 / DSM 16994 / JCM 11577 / YK-1)</name>
    <dbReference type="NCBI Taxonomy" id="709032"/>
    <lineage>
        <taxon>Bacteria</taxon>
        <taxon>Pseudomonadati</taxon>
        <taxon>Campylobacterota</taxon>
        <taxon>Epsilonproteobacteria</taxon>
        <taxon>Campylobacterales</taxon>
        <taxon>Sulfurimonadaceae</taxon>
        <taxon>Sulfuricurvum</taxon>
    </lineage>
</organism>
<evidence type="ECO:0000256" key="3">
    <source>
        <dbReference type="ARBA" id="ARBA00022485"/>
    </source>
</evidence>
<dbReference type="PANTHER" id="PTHR11921:SF29">
    <property type="entry name" value="SUCCINATE DEHYDROGENASE [UBIQUINONE] IRON-SULFUR SUBUNIT, MITOCHONDRIAL"/>
    <property type="match status" value="1"/>
</dbReference>
<proteinExistence type="inferred from homology"/>
<dbReference type="KEGG" id="sku:Sulku_0070"/>
<keyword evidence="15" id="KW-1185">Reference proteome</keyword>
<keyword evidence="8 11" id="KW-0408">Iron</keyword>
<dbReference type="Pfam" id="PF13183">
    <property type="entry name" value="Fer4_8"/>
    <property type="match status" value="1"/>
</dbReference>
<dbReference type="GO" id="GO:0051537">
    <property type="term" value="F:2 iron, 2 sulfur cluster binding"/>
    <property type="evidence" value="ECO:0007669"/>
    <property type="project" value="UniProtKB-KW"/>
</dbReference>
<dbReference type="GO" id="GO:0006099">
    <property type="term" value="P:tricarboxylic acid cycle"/>
    <property type="evidence" value="ECO:0007669"/>
    <property type="project" value="UniProtKB-KW"/>
</dbReference>
<comment type="similarity">
    <text evidence="2 11">Belongs to the succinate dehydrogenase/fumarate reductase iron-sulfur protein family.</text>
</comment>
<reference evidence="14 15" key="1">
    <citation type="journal article" date="2012" name="Stand. Genomic Sci.">
        <title>Complete genome sequence of the sulfur compounds oxidizing chemolithoautotroph Sulfuricurvum kujiense type strain (YK-1(T)).</title>
        <authorList>
            <person name="Han C."/>
            <person name="Kotsyurbenko O."/>
            <person name="Chertkov O."/>
            <person name="Held B."/>
            <person name="Lapidus A."/>
            <person name="Nolan M."/>
            <person name="Lucas S."/>
            <person name="Hammon N."/>
            <person name="Deshpande S."/>
            <person name="Cheng J.F."/>
            <person name="Tapia R."/>
            <person name="Goodwin L.A."/>
            <person name="Pitluck S."/>
            <person name="Liolios K."/>
            <person name="Pagani I."/>
            <person name="Ivanova N."/>
            <person name="Mavromatis K."/>
            <person name="Mikhailova N."/>
            <person name="Pati A."/>
            <person name="Chen A."/>
            <person name="Palaniappan K."/>
            <person name="Land M."/>
            <person name="Hauser L."/>
            <person name="Chang Y.J."/>
            <person name="Jeffries C.D."/>
            <person name="Brambilla E.M."/>
            <person name="Rohde M."/>
            <person name="Spring S."/>
            <person name="Sikorski J."/>
            <person name="Goker M."/>
            <person name="Woyke T."/>
            <person name="Bristow J."/>
            <person name="Eisen J.A."/>
            <person name="Markowitz V."/>
            <person name="Hugenholtz P."/>
            <person name="Kyrpides N.C."/>
            <person name="Klenk H.P."/>
            <person name="Detter J.C."/>
        </authorList>
    </citation>
    <scope>NUCLEOTIDE SEQUENCE [LARGE SCALE GENOMIC DNA]</scope>
    <source>
        <strain evidence="15">ATCC BAA-921 / DSM 16994 / JCM 11577 / YK-1</strain>
    </source>
</reference>
<evidence type="ECO:0000259" key="13">
    <source>
        <dbReference type="PROSITE" id="PS51379"/>
    </source>
</evidence>
<keyword evidence="10 11" id="KW-0003">3Fe-4S</keyword>
<comment type="pathway">
    <text evidence="1">Carbohydrate metabolism; tricarboxylic acid cycle; fumarate from succinate (bacterial route): step 1/1.</text>
</comment>
<dbReference type="EC" id="1.3.5.1" evidence="11"/>
<evidence type="ECO:0000256" key="11">
    <source>
        <dbReference type="RuleBase" id="RU361237"/>
    </source>
</evidence>
<dbReference type="InterPro" id="IPR025192">
    <property type="entry name" value="Succ_DH/fum_Rdtase_N"/>
</dbReference>
<comment type="cofactor">
    <cofactor evidence="11">
        <name>[4Fe-4S] cluster</name>
        <dbReference type="ChEBI" id="CHEBI:49883"/>
    </cofactor>
    <text evidence="11">Binds 1 [4Fe-4S] cluster.</text>
</comment>
<dbReference type="PROSITE" id="PS00198">
    <property type="entry name" value="4FE4S_FER_1"/>
    <property type="match status" value="1"/>
</dbReference>
<dbReference type="PROSITE" id="PS51085">
    <property type="entry name" value="2FE2S_FER_2"/>
    <property type="match status" value="1"/>
</dbReference>
<dbReference type="InterPro" id="IPR001041">
    <property type="entry name" value="2Fe-2S_ferredoxin-type"/>
</dbReference>
<evidence type="ECO:0000256" key="7">
    <source>
        <dbReference type="ARBA" id="ARBA00023002"/>
    </source>
</evidence>
<dbReference type="AlphaFoldDB" id="E4TWQ7"/>
<keyword evidence="7 14" id="KW-0560">Oxidoreductase</keyword>
<comment type="cofactor">
    <cofactor evidence="11">
        <name>[3Fe-4S] cluster</name>
        <dbReference type="ChEBI" id="CHEBI:21137"/>
    </cofactor>
    <text evidence="11">Binds 1 [3Fe-4S] cluster.</text>
</comment>
<protein>
    <recommendedName>
        <fullName evidence="11">Fumarate reductase iron-sulfur subunit</fullName>
        <ecNumber evidence="11">1.3.5.1</ecNumber>
    </recommendedName>
</protein>
<dbReference type="CDD" id="cd00207">
    <property type="entry name" value="fer2"/>
    <property type="match status" value="1"/>
</dbReference>